<reference evidence="2" key="1">
    <citation type="submission" date="2021-01" db="EMBL/GenBank/DDBJ databases">
        <authorList>
            <person name="Corre E."/>
            <person name="Pelletier E."/>
            <person name="Niang G."/>
            <person name="Scheremetjew M."/>
            <person name="Finn R."/>
            <person name="Kale V."/>
            <person name="Holt S."/>
            <person name="Cochrane G."/>
            <person name="Meng A."/>
            <person name="Brown T."/>
            <person name="Cohen L."/>
        </authorList>
    </citation>
    <scope>NUCLEOTIDE SEQUENCE</scope>
    <source>
        <strain evidence="2">CCMP1594</strain>
    </source>
</reference>
<organism evidence="2">
    <name type="scientific">Eutreptiella gymnastica</name>
    <dbReference type="NCBI Taxonomy" id="73025"/>
    <lineage>
        <taxon>Eukaryota</taxon>
        <taxon>Discoba</taxon>
        <taxon>Euglenozoa</taxon>
        <taxon>Euglenida</taxon>
        <taxon>Spirocuta</taxon>
        <taxon>Euglenophyceae</taxon>
        <taxon>Eutreptiales</taxon>
        <taxon>Eutreptiaceae</taxon>
        <taxon>Eutreptiella</taxon>
    </lineage>
</organism>
<sequence length="137" mass="15339">MQISTAAAVNAQKHDRRHESQPIPKEMGPLFQKTHHYTVVQRINEHGQYHDPTPVPKIKGILLGCHATAPPPLHEGIPSQGKRASIVLYARAGPTRETHVQHCGDADNRTPLWLWKPPLLWSEELNSWMTKSLPGGD</sequence>
<dbReference type="AlphaFoldDB" id="A0A7S4FQI3"/>
<evidence type="ECO:0000313" key="2">
    <source>
        <dbReference type="EMBL" id="CAE0809161.1"/>
    </source>
</evidence>
<dbReference type="EMBL" id="HBJA01057301">
    <property type="protein sequence ID" value="CAE0809161.1"/>
    <property type="molecule type" value="Transcribed_RNA"/>
</dbReference>
<feature type="region of interest" description="Disordered" evidence="1">
    <location>
        <begin position="1"/>
        <end position="28"/>
    </location>
</feature>
<accession>A0A7S4FQI3</accession>
<proteinExistence type="predicted"/>
<evidence type="ECO:0000256" key="1">
    <source>
        <dbReference type="SAM" id="MobiDB-lite"/>
    </source>
</evidence>
<name>A0A7S4FQI3_9EUGL</name>
<protein>
    <submittedName>
        <fullName evidence="2">Uncharacterized protein</fullName>
    </submittedName>
</protein>
<gene>
    <name evidence="2" type="ORF">EGYM00163_LOCUS20292</name>
</gene>